<organism evidence="5">
    <name type="scientific">Streptomyces sp. R35</name>
    <dbReference type="NCBI Taxonomy" id="3238630"/>
    <lineage>
        <taxon>Bacteria</taxon>
        <taxon>Bacillati</taxon>
        <taxon>Actinomycetota</taxon>
        <taxon>Actinomycetes</taxon>
        <taxon>Kitasatosporales</taxon>
        <taxon>Streptomycetaceae</taxon>
        <taxon>Streptomyces</taxon>
    </lineage>
</organism>
<protein>
    <submittedName>
        <fullName evidence="5">Tetratricopeptide repeat protein</fullName>
    </submittedName>
</protein>
<dbReference type="InterPro" id="IPR011717">
    <property type="entry name" value="TPR-4"/>
</dbReference>
<feature type="repeat" description="TPR" evidence="3">
    <location>
        <begin position="711"/>
        <end position="744"/>
    </location>
</feature>
<dbReference type="Pfam" id="PF13414">
    <property type="entry name" value="TPR_11"/>
    <property type="match status" value="1"/>
</dbReference>
<dbReference type="AlphaFoldDB" id="A0AB39SA87"/>
<evidence type="ECO:0000256" key="1">
    <source>
        <dbReference type="ARBA" id="ARBA00022737"/>
    </source>
</evidence>
<dbReference type="PROSITE" id="PS50293">
    <property type="entry name" value="TPR_REGION"/>
    <property type="match status" value="1"/>
</dbReference>
<evidence type="ECO:0000256" key="3">
    <source>
        <dbReference type="PROSITE-ProRule" id="PRU00339"/>
    </source>
</evidence>
<feature type="repeat" description="TPR" evidence="3">
    <location>
        <begin position="745"/>
        <end position="778"/>
    </location>
</feature>
<dbReference type="InterPro" id="IPR050498">
    <property type="entry name" value="Ycf3"/>
</dbReference>
<dbReference type="Pfam" id="PF13191">
    <property type="entry name" value="AAA_16"/>
    <property type="match status" value="1"/>
</dbReference>
<dbReference type="EMBL" id="CP163440">
    <property type="protein sequence ID" value="XDQ63352.1"/>
    <property type="molecule type" value="Genomic_DNA"/>
</dbReference>
<keyword evidence="2 3" id="KW-0802">TPR repeat</keyword>
<dbReference type="Gene3D" id="1.25.40.10">
    <property type="entry name" value="Tetratricopeptide repeat domain"/>
    <property type="match status" value="4"/>
</dbReference>
<dbReference type="PANTHER" id="PTHR44858">
    <property type="entry name" value="TETRATRICOPEPTIDE REPEAT PROTEIN 6"/>
    <property type="match status" value="1"/>
</dbReference>
<reference evidence="5" key="1">
    <citation type="submission" date="2024-07" db="EMBL/GenBank/DDBJ databases">
        <authorList>
            <person name="Yu S.T."/>
        </authorList>
    </citation>
    <scope>NUCLEOTIDE SEQUENCE</scope>
    <source>
        <strain evidence="5">R35</strain>
    </source>
</reference>
<feature type="repeat" description="TPR" evidence="3">
    <location>
        <begin position="609"/>
        <end position="642"/>
    </location>
</feature>
<dbReference type="InterPro" id="IPR019734">
    <property type="entry name" value="TPR_rpt"/>
</dbReference>
<dbReference type="GO" id="GO:0009279">
    <property type="term" value="C:cell outer membrane"/>
    <property type="evidence" value="ECO:0007669"/>
    <property type="project" value="TreeGrafter"/>
</dbReference>
<dbReference type="SUPFAM" id="SSF48452">
    <property type="entry name" value="TPR-like"/>
    <property type="match status" value="2"/>
</dbReference>
<dbReference type="SMART" id="SM00028">
    <property type="entry name" value="TPR"/>
    <property type="match status" value="10"/>
</dbReference>
<dbReference type="RefSeq" id="WP_369260186.1">
    <property type="nucleotide sequence ID" value="NZ_CP163440.1"/>
</dbReference>
<accession>A0AB39SA87</accession>
<feature type="repeat" description="TPR" evidence="3">
    <location>
        <begin position="541"/>
        <end position="574"/>
    </location>
</feature>
<name>A0AB39SA87_9ACTN</name>
<gene>
    <name evidence="5" type="ORF">AB5J50_22405</name>
</gene>
<sequence>MGPTRPSMQELIGRRKRAGFVGRRSELDLFRANFDTSPEDERHSFVFHVHGTAGVGKSSLVRELEALAAQRKALTACTDETVNSVPEVLAAISAQFAKQGAELKALDKLLAAYRQRRHEAETASAVLDPGAPQPPSAGSMAVAQAGVIGLGMVPGVGAFAGAIDPAQVAYGTDWLRAALSARFRNHDDVQLVLEPLNVLTPVFVSELDRVAGYAPWIALFFDTYERTAPFLDPWLLDLITTDRYGALPANVVVTLAGQHGPDPARWADYAGFVTEIALEPFTESEARQLLAARGVVDEGVVREVLRLSGCLPVLVSTLAENPGVVDDPTATAVERFLKWERDPARREAALMCALPRQLDEDVFRATVDDGETEGSYEWLRGMPFVSERVGRVRYHDVVRTAMLRLQRTRSPRQWAERHARLAEVFGEWRAGAEEGLEPDEWWLDEPWRELRLEESYHLLCARPQTALRQVLTDFVGACRADAVAARGCAQALADAGEHADAEALRAWGRDLLAAVSGESGTVLSGLGLLLDRAGLDAETRAVAHMVRGRELRQTGEDEKALVEFDRAVALAPTSARAYHERGLFHALLREPAAALADLDRADALRPDTAWIIFDRGIVLQHLGRHEEAVAAFDRVLTFDPADRLAWASRGYSKHFLGDDDGALADFDRALEIDAEYLWALAHRAEVYRRQGRLDESFADLDCAVRAAPDSAWIASERGDAYRLVGRYEEAVEELGRACELNAEYASAHAGRGDALLRLNRLDEALAAFDRAIELEPTYVWALLNRARLRGDLGDEEGRFADLGLAVAAESSGSRALHQRSVAHLKAGRFEEALADADLALEREPDNVDHRDLRSIALSALGKHAELGAQLDRILEHDPDDWAVLGARGRNHLSLRQYSESLRDLNRAVSLRADQAGLYAARANTCIAIGRLEPALADLGQCVERGHETEWARGRTVDVLLMQGRYDDAVRLLEGIHSTGGLKGNMAAMGVYWYVDAMWAADVMTGRWERTRQLADWLYANHPDGAVRLALTVGLTEGAEAAEPLWREARTATADADAPDTRRILPSCALGEWSGADTSLSAALAVNHDWEDLAHLADSLSLLARCPGVDTALVRSHLARVVGARDVFQSRYAE</sequence>
<dbReference type="InterPro" id="IPR041664">
    <property type="entry name" value="AAA_16"/>
</dbReference>
<dbReference type="Pfam" id="PF07721">
    <property type="entry name" value="TPR_4"/>
    <property type="match status" value="2"/>
</dbReference>
<dbReference type="Pfam" id="PF13432">
    <property type="entry name" value="TPR_16"/>
    <property type="match status" value="1"/>
</dbReference>
<evidence type="ECO:0000256" key="2">
    <source>
        <dbReference type="ARBA" id="ARBA00022803"/>
    </source>
</evidence>
<dbReference type="PROSITE" id="PS50005">
    <property type="entry name" value="TPR"/>
    <property type="match status" value="5"/>
</dbReference>
<dbReference type="PANTHER" id="PTHR44858:SF1">
    <property type="entry name" value="UDP-N-ACETYLGLUCOSAMINE--PEPTIDE N-ACETYLGLUCOSAMINYLTRANSFERASE SPINDLY-RELATED"/>
    <property type="match status" value="1"/>
</dbReference>
<evidence type="ECO:0000313" key="5">
    <source>
        <dbReference type="EMBL" id="XDQ63352.1"/>
    </source>
</evidence>
<evidence type="ECO:0000259" key="4">
    <source>
        <dbReference type="Pfam" id="PF13191"/>
    </source>
</evidence>
<dbReference type="InterPro" id="IPR011990">
    <property type="entry name" value="TPR-like_helical_dom_sf"/>
</dbReference>
<dbReference type="GO" id="GO:0042802">
    <property type="term" value="F:identical protein binding"/>
    <property type="evidence" value="ECO:0007669"/>
    <property type="project" value="InterPro"/>
</dbReference>
<proteinExistence type="predicted"/>
<dbReference type="GO" id="GO:0046813">
    <property type="term" value="P:receptor-mediated virion attachment to host cell"/>
    <property type="evidence" value="ECO:0007669"/>
    <property type="project" value="TreeGrafter"/>
</dbReference>
<keyword evidence="1" id="KW-0677">Repeat</keyword>
<feature type="repeat" description="TPR" evidence="3">
    <location>
        <begin position="813"/>
        <end position="846"/>
    </location>
</feature>
<feature type="domain" description="Orc1-like AAA ATPase" evidence="4">
    <location>
        <begin position="20"/>
        <end position="132"/>
    </location>
</feature>